<proteinExistence type="predicted"/>
<accession>A0ABS5ETM2</accession>
<dbReference type="InterPro" id="IPR019613">
    <property type="entry name" value="DUF4198"/>
</dbReference>
<dbReference type="SUPFAM" id="SSF49478">
    <property type="entry name" value="Cna protein B-type domain"/>
    <property type="match status" value="1"/>
</dbReference>
<dbReference type="EMBL" id="JAAGBB010000003">
    <property type="protein sequence ID" value="MBR0663285.1"/>
    <property type="molecule type" value="Genomic_DNA"/>
</dbReference>
<evidence type="ECO:0000313" key="2">
    <source>
        <dbReference type="EMBL" id="MBR0663285.1"/>
    </source>
</evidence>
<feature type="signal peptide" evidence="1">
    <location>
        <begin position="1"/>
        <end position="21"/>
    </location>
</feature>
<keyword evidence="3" id="KW-1185">Reference proteome</keyword>
<reference evidence="3" key="1">
    <citation type="journal article" date="2021" name="Syst. Appl. Microbiol.">
        <title>Roseomonas hellenica sp. nov., isolated from roots of wild-growing Alkanna tinctoria.</title>
        <authorList>
            <person name="Rat A."/>
            <person name="Naranjo H.D."/>
            <person name="Lebbe L."/>
            <person name="Cnockaert M."/>
            <person name="Krigas N."/>
            <person name="Grigoriadou K."/>
            <person name="Maloupa E."/>
            <person name="Willems A."/>
        </authorList>
    </citation>
    <scope>NUCLEOTIDE SEQUENCE [LARGE SCALE GENOMIC DNA]</scope>
    <source>
        <strain evidence="3">LMG 31523</strain>
    </source>
</reference>
<evidence type="ECO:0000313" key="3">
    <source>
        <dbReference type="Proteomes" id="UP001196870"/>
    </source>
</evidence>
<evidence type="ECO:0000256" key="1">
    <source>
        <dbReference type="SAM" id="SignalP"/>
    </source>
</evidence>
<dbReference type="RefSeq" id="WP_211850885.1">
    <property type="nucleotide sequence ID" value="NZ_JAAGBB010000003.1"/>
</dbReference>
<comment type="caution">
    <text evidence="2">The sequence shown here is derived from an EMBL/GenBank/DDBJ whole genome shotgun (WGS) entry which is preliminary data.</text>
</comment>
<protein>
    <submittedName>
        <fullName evidence="2">DUF4198 domain-containing protein</fullName>
    </submittedName>
</protein>
<dbReference type="Proteomes" id="UP001196870">
    <property type="component" value="Unassembled WGS sequence"/>
</dbReference>
<gene>
    <name evidence="2" type="ORF">GXW71_02845</name>
</gene>
<organism evidence="2 3">
    <name type="scientific">Plastoroseomonas hellenica</name>
    <dbReference type="NCBI Taxonomy" id="2687306"/>
    <lineage>
        <taxon>Bacteria</taxon>
        <taxon>Pseudomonadati</taxon>
        <taxon>Pseudomonadota</taxon>
        <taxon>Alphaproteobacteria</taxon>
        <taxon>Acetobacterales</taxon>
        <taxon>Acetobacteraceae</taxon>
        <taxon>Plastoroseomonas</taxon>
    </lineage>
</organism>
<dbReference type="Pfam" id="PF10670">
    <property type="entry name" value="DUF4198"/>
    <property type="match status" value="1"/>
</dbReference>
<name>A0ABS5ETM2_9PROT</name>
<sequence>MTLKRTLLAAAAILFAAQAGAHQVWLERDGQTVRAYFGEPVENLRERTGGLLDRISGPRAFAADPQASLPIERRADHLEIAAPAGSADIRLVEQSLAPFGRQGSPDRTKGVLLAREGRSETRAAMDLELVPVVAGGNEFILTLRGQPLPRTEVTLVAPPRWQRSLRTDANGRVTFETPWAGRYVAEAIHTEEQAGGSGEGAYTRLRLVSTLSFTVQDGIAWTQR</sequence>
<keyword evidence="1" id="KW-0732">Signal</keyword>
<feature type="chain" id="PRO_5045284945" evidence="1">
    <location>
        <begin position="22"/>
        <end position="224"/>
    </location>
</feature>